<dbReference type="VEuPathDB" id="MicrosporidiaDB:NEQG_02695"/>
<name>I3ED12_NEMP3</name>
<gene>
    <name evidence="1" type="ORF">NEQG_02695</name>
</gene>
<feature type="non-terminal residue" evidence="1">
    <location>
        <position position="1"/>
    </location>
</feature>
<accession>I3ED12</accession>
<reference evidence="1" key="1">
    <citation type="submission" date="2011-01" db="EMBL/GenBank/DDBJ databases">
        <title>The Genome Sequence of Nematocida parisii strain ERTm3.</title>
        <authorList>
            <consortium name="The Broad Institute Genome Sequencing Platform"/>
            <consortium name="The Broad Institute Genome Sequencing Center for Infectious Disease"/>
            <person name="Cuomo C."/>
            <person name="Troemel E."/>
            <person name="Young S.K."/>
            <person name="Zeng Q."/>
            <person name="Gargeya S."/>
            <person name="Fitzgerald M."/>
            <person name="Haas B."/>
            <person name="Abouelleil A."/>
            <person name="Alvarado L."/>
            <person name="Arachchi H.M."/>
            <person name="Berlin A."/>
            <person name="Chapman S.B."/>
            <person name="Gearin G."/>
            <person name="Goldberg J."/>
            <person name="Griggs A."/>
            <person name="Gujja S."/>
            <person name="Hansen M."/>
            <person name="Heiman D."/>
            <person name="Howarth C."/>
            <person name="Larimer J."/>
            <person name="Lui A."/>
            <person name="MacDonald P.J.P."/>
            <person name="McCowen C."/>
            <person name="Montmayeur A."/>
            <person name="Murphy C."/>
            <person name="Neiman D."/>
            <person name="Pearson M."/>
            <person name="Priest M."/>
            <person name="Roberts A."/>
            <person name="Saif S."/>
            <person name="Shea T."/>
            <person name="Sisk P."/>
            <person name="Stolte C."/>
            <person name="Sykes S."/>
            <person name="Wortman J."/>
            <person name="Nusbaum C."/>
            <person name="Birren B."/>
        </authorList>
    </citation>
    <scope>NUCLEOTIDE SEQUENCE</scope>
    <source>
        <strain evidence="1">ERTm3</strain>
    </source>
</reference>
<keyword evidence="2" id="KW-1185">Reference proteome</keyword>
<dbReference type="AlphaFoldDB" id="I3ED12"/>
<dbReference type="InParanoid" id="I3ED12"/>
<evidence type="ECO:0000313" key="1">
    <source>
        <dbReference type="EMBL" id="EIJ87109.1"/>
    </source>
</evidence>
<protein>
    <submittedName>
        <fullName evidence="1">Uncharacterized protein</fullName>
    </submittedName>
</protein>
<evidence type="ECO:0000313" key="2">
    <source>
        <dbReference type="Proteomes" id="UP000002872"/>
    </source>
</evidence>
<dbReference type="HOGENOM" id="CLU_3093013_0_0_1"/>
<dbReference type="Proteomes" id="UP000002872">
    <property type="component" value="Unassembled WGS sequence"/>
</dbReference>
<organism evidence="1 2">
    <name type="scientific">Nematocida parisii (strain ERTm3)</name>
    <name type="common">Nematode killer fungus</name>
    <dbReference type="NCBI Taxonomy" id="935791"/>
    <lineage>
        <taxon>Eukaryota</taxon>
        <taxon>Fungi</taxon>
        <taxon>Fungi incertae sedis</taxon>
        <taxon>Microsporidia</taxon>
        <taxon>Nematocida</taxon>
    </lineage>
</organism>
<sequence length="52" mass="5739">YGLTYSQGVTPPPSCYVAKREKRVKGEGEGVLFYLEIGLCMCRLGVLIVQLC</sequence>
<dbReference type="EMBL" id="GL870892">
    <property type="protein sequence ID" value="EIJ87109.1"/>
    <property type="molecule type" value="Genomic_DNA"/>
</dbReference>
<proteinExistence type="predicted"/>